<keyword evidence="5" id="KW-0862">Zinc</keyword>
<name>A0A4V5PTP1_9SPHN</name>
<dbReference type="GO" id="GO:0006508">
    <property type="term" value="P:proteolysis"/>
    <property type="evidence" value="ECO:0007669"/>
    <property type="project" value="UniProtKB-KW"/>
</dbReference>
<dbReference type="SUPFAM" id="SSF51261">
    <property type="entry name" value="Duplicated hybrid motif"/>
    <property type="match status" value="1"/>
</dbReference>
<keyword evidence="4" id="KW-0378">Hydrolase</keyword>
<dbReference type="CDD" id="cd12797">
    <property type="entry name" value="M23_peptidase"/>
    <property type="match status" value="1"/>
</dbReference>
<dbReference type="Gene3D" id="2.70.70.10">
    <property type="entry name" value="Glucose Permease (Domain IIA)"/>
    <property type="match status" value="1"/>
</dbReference>
<evidence type="ECO:0000256" key="1">
    <source>
        <dbReference type="ARBA" id="ARBA00001947"/>
    </source>
</evidence>
<keyword evidence="9" id="KW-1185">Reference proteome</keyword>
<dbReference type="GO" id="GO:0004222">
    <property type="term" value="F:metalloendopeptidase activity"/>
    <property type="evidence" value="ECO:0007669"/>
    <property type="project" value="TreeGrafter"/>
</dbReference>
<dbReference type="RefSeq" id="WP_136942795.1">
    <property type="nucleotide sequence ID" value="NZ_SWKR01000002.1"/>
</dbReference>
<dbReference type="OrthoDB" id="9800107at2"/>
<evidence type="ECO:0000256" key="5">
    <source>
        <dbReference type="ARBA" id="ARBA00022833"/>
    </source>
</evidence>
<dbReference type="Proteomes" id="UP000309138">
    <property type="component" value="Unassembled WGS sequence"/>
</dbReference>
<dbReference type="EMBL" id="SWKR01000002">
    <property type="protein sequence ID" value="TKD50848.1"/>
    <property type="molecule type" value="Genomic_DNA"/>
</dbReference>
<organism evidence="8 9">
    <name type="scientific">Sphingomonas baiyangensis</name>
    <dbReference type="NCBI Taxonomy" id="2572576"/>
    <lineage>
        <taxon>Bacteria</taxon>
        <taxon>Pseudomonadati</taxon>
        <taxon>Pseudomonadota</taxon>
        <taxon>Alphaproteobacteria</taxon>
        <taxon>Sphingomonadales</taxon>
        <taxon>Sphingomonadaceae</taxon>
        <taxon>Sphingomonas</taxon>
    </lineage>
</organism>
<reference evidence="8 9" key="1">
    <citation type="submission" date="2019-04" db="EMBL/GenBank/DDBJ databases">
        <authorList>
            <person name="Yang Y."/>
            <person name="Wei D."/>
        </authorList>
    </citation>
    <scope>NUCLEOTIDE SEQUENCE [LARGE SCALE GENOMIC DNA]</scope>
    <source>
        <strain evidence="8 9">L-1-4w-11</strain>
    </source>
</reference>
<proteinExistence type="predicted"/>
<dbReference type="PANTHER" id="PTHR21666">
    <property type="entry name" value="PEPTIDASE-RELATED"/>
    <property type="match status" value="1"/>
</dbReference>
<evidence type="ECO:0000256" key="2">
    <source>
        <dbReference type="ARBA" id="ARBA00022670"/>
    </source>
</evidence>
<dbReference type="PANTHER" id="PTHR21666:SF288">
    <property type="entry name" value="CELL DIVISION PROTEIN YTFB"/>
    <property type="match status" value="1"/>
</dbReference>
<keyword evidence="3" id="KW-0479">Metal-binding</keyword>
<feature type="domain" description="M23ase beta-sheet core" evidence="7">
    <location>
        <begin position="92"/>
        <end position="200"/>
    </location>
</feature>
<keyword evidence="2" id="KW-0645">Protease</keyword>
<evidence type="ECO:0000313" key="9">
    <source>
        <dbReference type="Proteomes" id="UP000309138"/>
    </source>
</evidence>
<dbReference type="InterPro" id="IPR050570">
    <property type="entry name" value="Cell_wall_metabolism_enzyme"/>
</dbReference>
<evidence type="ECO:0000259" key="7">
    <source>
        <dbReference type="Pfam" id="PF01551"/>
    </source>
</evidence>
<dbReference type="AlphaFoldDB" id="A0A4V5PTP1"/>
<gene>
    <name evidence="8" type="ORF">FBR43_08775</name>
</gene>
<dbReference type="InterPro" id="IPR011055">
    <property type="entry name" value="Dup_hybrid_motif"/>
</dbReference>
<evidence type="ECO:0000313" key="8">
    <source>
        <dbReference type="EMBL" id="TKD50848.1"/>
    </source>
</evidence>
<keyword evidence="6" id="KW-0482">Metalloprotease</keyword>
<comment type="cofactor">
    <cofactor evidence="1">
        <name>Zn(2+)</name>
        <dbReference type="ChEBI" id="CHEBI:29105"/>
    </cofactor>
</comment>
<accession>A0A4V5PTP1</accession>
<evidence type="ECO:0000256" key="6">
    <source>
        <dbReference type="ARBA" id="ARBA00023049"/>
    </source>
</evidence>
<protein>
    <submittedName>
        <fullName evidence="8">M23 family metallopeptidase</fullName>
    </submittedName>
</protein>
<sequence length="211" mass="22119">MTRLGWGILLLIVVAGLLFASMLRFGGEGSTITPPIRAAHDTVPEPSIPDRIAPPPPGRVAWGRGLLAVPVAGVSRADIASSWGDPRGEGRVHRGADIMAPAGTSVLAAAEGVVEKRYFSEGGGGIALYIRSPDMRWSYYYAHLSDYAPGIAEGVRVRAGQPIGFVGATGNASPDAPHLHFGMHVMQAGERWWQGRAVDPTPLLAGPGAGR</sequence>
<dbReference type="Pfam" id="PF01551">
    <property type="entry name" value="Peptidase_M23"/>
    <property type="match status" value="1"/>
</dbReference>
<evidence type="ECO:0000256" key="3">
    <source>
        <dbReference type="ARBA" id="ARBA00022723"/>
    </source>
</evidence>
<dbReference type="InterPro" id="IPR016047">
    <property type="entry name" value="M23ase_b-sheet_dom"/>
</dbReference>
<comment type="caution">
    <text evidence="8">The sequence shown here is derived from an EMBL/GenBank/DDBJ whole genome shotgun (WGS) entry which is preliminary data.</text>
</comment>
<evidence type="ECO:0000256" key="4">
    <source>
        <dbReference type="ARBA" id="ARBA00022801"/>
    </source>
</evidence>
<dbReference type="GO" id="GO:0046872">
    <property type="term" value="F:metal ion binding"/>
    <property type="evidence" value="ECO:0007669"/>
    <property type="project" value="UniProtKB-KW"/>
</dbReference>